<organism evidence="1 2">
    <name type="scientific">Limosa lapponica baueri</name>
    <dbReference type="NCBI Taxonomy" id="1758121"/>
    <lineage>
        <taxon>Eukaryota</taxon>
        <taxon>Metazoa</taxon>
        <taxon>Chordata</taxon>
        <taxon>Craniata</taxon>
        <taxon>Vertebrata</taxon>
        <taxon>Euteleostomi</taxon>
        <taxon>Archelosauria</taxon>
        <taxon>Archosauria</taxon>
        <taxon>Dinosauria</taxon>
        <taxon>Saurischia</taxon>
        <taxon>Theropoda</taxon>
        <taxon>Coelurosauria</taxon>
        <taxon>Aves</taxon>
        <taxon>Neognathae</taxon>
        <taxon>Neoaves</taxon>
        <taxon>Charadriiformes</taxon>
        <taxon>Scolopacidae</taxon>
        <taxon>Limosa</taxon>
    </lineage>
</organism>
<keyword evidence="2" id="KW-1185">Reference proteome</keyword>
<reference evidence="2" key="2">
    <citation type="submission" date="2017-12" db="EMBL/GenBank/DDBJ databases">
        <title>Genome sequence of the Bar-tailed Godwit (Limosa lapponica baueri).</title>
        <authorList>
            <person name="Lima N.C.B."/>
            <person name="Parody-Merino A.M."/>
            <person name="Battley P.F."/>
            <person name="Fidler A.E."/>
            <person name="Prosdocimi F."/>
        </authorList>
    </citation>
    <scope>NUCLEOTIDE SEQUENCE [LARGE SCALE GENOMIC DNA]</scope>
</reference>
<evidence type="ECO:0000313" key="1">
    <source>
        <dbReference type="EMBL" id="PKU46830.1"/>
    </source>
</evidence>
<reference evidence="2" key="1">
    <citation type="submission" date="2017-11" db="EMBL/GenBank/DDBJ databases">
        <authorList>
            <person name="Lima N.C."/>
            <person name="Parody-Merino A.M."/>
            <person name="Battley P.F."/>
            <person name="Fidler A.E."/>
            <person name="Prosdocimi F."/>
        </authorList>
    </citation>
    <scope>NUCLEOTIDE SEQUENCE [LARGE SCALE GENOMIC DNA]</scope>
</reference>
<gene>
    <name evidence="1" type="ORF">llap_2914</name>
</gene>
<protein>
    <submittedName>
        <fullName evidence="1">Uncharacterized protein</fullName>
    </submittedName>
</protein>
<accession>A0A2I0ULB3</accession>
<sequence length="260" mass="29080">MARLGWMVRAGAEDNHELQSGFLSPGGIIQRSLSKCGANWDWDWNWVQTHINVAQEEKFMNSGTKLLQHGCPLLGSYLSRSQGWKWCLEYAGSDADRHISVSRVVPVSGTCALALLASPRAAEGLIINNHDQINCIAAARHESESKPLALGCIHDDEIPLAEAMQTLYPSCLIIRWENLSGEICWEEGGSVGSSENVPHTRAAGAKLEYEFGVAKFEWRAFLLGLVERQFELNWNPIPGSLCWLPKFAIINKLYHPRHFR</sequence>
<name>A0A2I0ULB3_LIMLA</name>
<dbReference type="AlphaFoldDB" id="A0A2I0ULB3"/>
<dbReference type="Proteomes" id="UP000233556">
    <property type="component" value="Unassembled WGS sequence"/>
</dbReference>
<dbReference type="EMBL" id="KZ505697">
    <property type="protein sequence ID" value="PKU46830.1"/>
    <property type="molecule type" value="Genomic_DNA"/>
</dbReference>
<proteinExistence type="predicted"/>
<evidence type="ECO:0000313" key="2">
    <source>
        <dbReference type="Proteomes" id="UP000233556"/>
    </source>
</evidence>